<feature type="compositionally biased region" description="Polar residues" evidence="1">
    <location>
        <begin position="108"/>
        <end position="120"/>
    </location>
</feature>
<sequence>MQSTKKRPPVTGGENASTNEDNEHKVTGHTATALSSPHPSNPPRTLSHKIDFRLIQLLLTRFQHDPFEPEDEVLGTSIGTTTNASPLQDKQSEQRQSRGRDLDPLTSEPASPTAQLTSPAPSHCEADTATLASVDDAGGVEKSKLTDYLTYKGDAATREIGERQACKADNKLQTPESPGLSQAIKTTHTQRTSTPRTSRKKPRLSITVDTQFPRVDFIRSSAPSPPQHSPNTTSRPNNDPTNTTNNQSNEAPPSPPSLQQPAPTTPSAAPLPTTPTTPIAKPVATSPHTPTRPIPLYGPDGITPPPTQNSRYLRTLRDSDAKACVLEASFALQGVVRHGDTVACSHSPPCEGCEGVTRRRWGQPGNEGEAEDEEGGELVGKGHERKDSANCGEGDGVGGTGWWYKE</sequence>
<feature type="compositionally biased region" description="Polar residues" evidence="1">
    <location>
        <begin position="29"/>
        <end position="38"/>
    </location>
</feature>
<keyword evidence="3" id="KW-1185">Reference proteome</keyword>
<evidence type="ECO:0000256" key="1">
    <source>
        <dbReference type="SAM" id="MobiDB-lite"/>
    </source>
</evidence>
<feature type="region of interest" description="Disordered" evidence="1">
    <location>
        <begin position="66"/>
        <end position="124"/>
    </location>
</feature>
<dbReference type="HOGENOM" id="CLU_677950_0_0_1"/>
<accession>R7YY29</accession>
<proteinExistence type="predicted"/>
<feature type="region of interest" description="Disordered" evidence="1">
    <location>
        <begin position="1"/>
        <end position="47"/>
    </location>
</feature>
<feature type="compositionally biased region" description="Basic and acidic residues" evidence="1">
    <location>
        <begin position="90"/>
        <end position="103"/>
    </location>
</feature>
<feature type="compositionally biased region" description="Gly residues" evidence="1">
    <location>
        <begin position="393"/>
        <end position="406"/>
    </location>
</feature>
<dbReference type="RefSeq" id="XP_007781873.1">
    <property type="nucleotide sequence ID" value="XM_007783683.1"/>
</dbReference>
<feature type="compositionally biased region" description="Polar residues" evidence="1">
    <location>
        <begin position="171"/>
        <end position="184"/>
    </location>
</feature>
<dbReference type="AlphaFoldDB" id="R7YY29"/>
<reference evidence="3" key="1">
    <citation type="submission" date="2012-06" db="EMBL/GenBank/DDBJ databases">
        <title>The genome sequence of Coniosporium apollinis CBS 100218.</title>
        <authorList>
            <consortium name="The Broad Institute Genome Sequencing Platform"/>
            <person name="Cuomo C."/>
            <person name="Gorbushina A."/>
            <person name="Noack S."/>
            <person name="Walker B."/>
            <person name="Young S.K."/>
            <person name="Zeng Q."/>
            <person name="Gargeya S."/>
            <person name="Fitzgerald M."/>
            <person name="Haas B."/>
            <person name="Abouelleil A."/>
            <person name="Alvarado L."/>
            <person name="Arachchi H.M."/>
            <person name="Berlin A.M."/>
            <person name="Chapman S.B."/>
            <person name="Goldberg J."/>
            <person name="Griggs A."/>
            <person name="Gujja S."/>
            <person name="Hansen M."/>
            <person name="Howarth C."/>
            <person name="Imamovic A."/>
            <person name="Larimer J."/>
            <person name="McCowan C."/>
            <person name="Montmayeur A."/>
            <person name="Murphy C."/>
            <person name="Neiman D."/>
            <person name="Pearson M."/>
            <person name="Priest M."/>
            <person name="Roberts A."/>
            <person name="Saif S."/>
            <person name="Shea T."/>
            <person name="Sisk P."/>
            <person name="Sykes S."/>
            <person name="Wortman J."/>
            <person name="Nusbaum C."/>
            <person name="Birren B."/>
        </authorList>
    </citation>
    <scope>NUCLEOTIDE SEQUENCE [LARGE SCALE GENOMIC DNA]</scope>
    <source>
        <strain evidence="3">CBS 100218</strain>
    </source>
</reference>
<organism evidence="2 3">
    <name type="scientific">Coniosporium apollinis (strain CBS 100218)</name>
    <name type="common">Rock-inhabiting black yeast</name>
    <dbReference type="NCBI Taxonomy" id="1168221"/>
    <lineage>
        <taxon>Eukaryota</taxon>
        <taxon>Fungi</taxon>
        <taxon>Dikarya</taxon>
        <taxon>Ascomycota</taxon>
        <taxon>Pezizomycotina</taxon>
        <taxon>Dothideomycetes</taxon>
        <taxon>Dothideomycetes incertae sedis</taxon>
        <taxon>Coniosporium</taxon>
    </lineage>
</organism>
<feature type="compositionally biased region" description="Low complexity" evidence="1">
    <location>
        <begin position="229"/>
        <end position="251"/>
    </location>
</feature>
<evidence type="ECO:0000313" key="3">
    <source>
        <dbReference type="Proteomes" id="UP000016924"/>
    </source>
</evidence>
<name>R7YY29_CONA1</name>
<feature type="compositionally biased region" description="Polar residues" evidence="1">
    <location>
        <begin position="77"/>
        <end position="89"/>
    </location>
</feature>
<feature type="region of interest" description="Disordered" evidence="1">
    <location>
        <begin position="162"/>
        <end position="311"/>
    </location>
</feature>
<dbReference type="Proteomes" id="UP000016924">
    <property type="component" value="Unassembled WGS sequence"/>
</dbReference>
<dbReference type="EMBL" id="JH767581">
    <property type="protein sequence ID" value="EON66556.1"/>
    <property type="molecule type" value="Genomic_DNA"/>
</dbReference>
<dbReference type="GeneID" id="19903112"/>
<dbReference type="OrthoDB" id="10521579at2759"/>
<evidence type="ECO:0000313" key="2">
    <source>
        <dbReference type="EMBL" id="EON66556.1"/>
    </source>
</evidence>
<feature type="compositionally biased region" description="Low complexity" evidence="1">
    <location>
        <begin position="185"/>
        <end position="196"/>
    </location>
</feature>
<feature type="compositionally biased region" description="Low complexity" evidence="1">
    <location>
        <begin position="259"/>
        <end position="285"/>
    </location>
</feature>
<gene>
    <name evidence="2" type="ORF">W97_05801</name>
</gene>
<feature type="region of interest" description="Disordered" evidence="1">
    <location>
        <begin position="359"/>
        <end position="406"/>
    </location>
</feature>
<protein>
    <submittedName>
        <fullName evidence="2">Uncharacterized protein</fullName>
    </submittedName>
</protein>